<dbReference type="PANTHER" id="PTHR46599:SF3">
    <property type="entry name" value="PIGGYBAC TRANSPOSABLE ELEMENT-DERIVED PROTEIN 4"/>
    <property type="match status" value="1"/>
</dbReference>
<gene>
    <name evidence="3" type="primary">LOC112691081</name>
</gene>
<evidence type="ECO:0000313" key="2">
    <source>
        <dbReference type="Proteomes" id="UP000694846"/>
    </source>
</evidence>
<protein>
    <submittedName>
        <fullName evidence="3">Uncharacterized protein LOC112691081</fullName>
    </submittedName>
</protein>
<accession>A0A8B8GDH7</accession>
<evidence type="ECO:0000259" key="1">
    <source>
        <dbReference type="Pfam" id="PF13843"/>
    </source>
</evidence>
<dbReference type="Pfam" id="PF13843">
    <property type="entry name" value="DDE_Tnp_1_7"/>
    <property type="match status" value="1"/>
</dbReference>
<dbReference type="InterPro" id="IPR029526">
    <property type="entry name" value="PGBD"/>
</dbReference>
<dbReference type="RefSeq" id="XP_025421003.1">
    <property type="nucleotide sequence ID" value="XM_025565218.1"/>
</dbReference>
<name>A0A8B8GDH7_9HEMI</name>
<dbReference type="GeneID" id="112691081"/>
<sequence>MTLDGSVALDIVSRARFINPNDICRLLEEDSDSDYQIDDQDDIDFEPEAVEEDDHNSESEEEMYDRMDDDIDENIHDMESLSFYIGRNNDTIWANKQLSKTSKVRSKNIIKTIPGPEAQARVCKTRLDCFLQIFSLEIIDDIVKFTNIFIAQKKYEKTESSDTPVRDRDYKPTSRSEIKAVFGALFLISVKRGNRADINEFFNKNGTGLTILRANFSERRFQLLLRSLRFDDITTRQERSISDKLAPIRNFHSAFVANCQSAYNVGESVTIDEMLVSFRGRCKFIQYMPQKPAKNVTKDNWFSSYPLAEYLSSVGLTFLGTLRKNKSEIPAIFVTENKNFVPGSYLFGYNDTSTLVSYVTKKKKVVLVLSTLHDENEADDETGKPVQVMDYNATKGGVDTVDLMCSRISTSRRTKR</sequence>
<feature type="domain" description="PiggyBac transposable element-derived protein" evidence="1">
    <location>
        <begin position="128"/>
        <end position="296"/>
    </location>
</feature>
<dbReference type="PANTHER" id="PTHR46599">
    <property type="entry name" value="PIGGYBAC TRANSPOSABLE ELEMENT-DERIVED PROTEIN 4"/>
    <property type="match status" value="1"/>
</dbReference>
<keyword evidence="2" id="KW-1185">Reference proteome</keyword>
<dbReference type="AlphaFoldDB" id="A0A8B8GDH7"/>
<proteinExistence type="predicted"/>
<reference evidence="3" key="1">
    <citation type="submission" date="2025-08" db="UniProtKB">
        <authorList>
            <consortium name="RefSeq"/>
        </authorList>
    </citation>
    <scope>IDENTIFICATION</scope>
    <source>
        <tissue evidence="3">Whole body</tissue>
    </source>
</reference>
<organism evidence="2 3">
    <name type="scientific">Sipha flava</name>
    <name type="common">yellow sugarcane aphid</name>
    <dbReference type="NCBI Taxonomy" id="143950"/>
    <lineage>
        <taxon>Eukaryota</taxon>
        <taxon>Metazoa</taxon>
        <taxon>Ecdysozoa</taxon>
        <taxon>Arthropoda</taxon>
        <taxon>Hexapoda</taxon>
        <taxon>Insecta</taxon>
        <taxon>Pterygota</taxon>
        <taxon>Neoptera</taxon>
        <taxon>Paraneoptera</taxon>
        <taxon>Hemiptera</taxon>
        <taxon>Sternorrhyncha</taxon>
        <taxon>Aphidomorpha</taxon>
        <taxon>Aphidoidea</taxon>
        <taxon>Aphididae</taxon>
        <taxon>Sipha</taxon>
    </lineage>
</organism>
<evidence type="ECO:0000313" key="3">
    <source>
        <dbReference type="RefSeq" id="XP_025421003.1"/>
    </source>
</evidence>
<dbReference type="Proteomes" id="UP000694846">
    <property type="component" value="Unplaced"/>
</dbReference>
<dbReference type="OrthoDB" id="6629272at2759"/>